<reference evidence="5 6" key="1">
    <citation type="journal article" date="2019" name="Plant Biotechnol. J.">
        <title>The red bayberry genome and genetic basis of sex determination.</title>
        <authorList>
            <person name="Jia H.M."/>
            <person name="Jia H.J."/>
            <person name="Cai Q.L."/>
            <person name="Wang Y."/>
            <person name="Zhao H.B."/>
            <person name="Yang W.F."/>
            <person name="Wang G.Y."/>
            <person name="Li Y.H."/>
            <person name="Zhan D.L."/>
            <person name="Shen Y.T."/>
            <person name="Niu Q.F."/>
            <person name="Chang L."/>
            <person name="Qiu J."/>
            <person name="Zhao L."/>
            <person name="Xie H.B."/>
            <person name="Fu W.Y."/>
            <person name="Jin J."/>
            <person name="Li X.W."/>
            <person name="Jiao Y."/>
            <person name="Zhou C.C."/>
            <person name="Tu T."/>
            <person name="Chai C.Y."/>
            <person name="Gao J.L."/>
            <person name="Fan L.J."/>
            <person name="van de Weg E."/>
            <person name="Wang J.Y."/>
            <person name="Gao Z.S."/>
        </authorList>
    </citation>
    <scope>NUCLEOTIDE SEQUENCE [LARGE SCALE GENOMIC DNA]</scope>
    <source>
        <tissue evidence="5">Leaves</tissue>
    </source>
</reference>
<dbReference type="InterPro" id="IPR029044">
    <property type="entry name" value="Nucleotide-diphossugar_trans"/>
</dbReference>
<protein>
    <recommendedName>
        <fullName evidence="3">Hexosyltransferase</fullName>
        <ecNumber evidence="3">2.4.1.-</ecNumber>
    </recommendedName>
</protein>
<gene>
    <name evidence="5" type="ORF">CJ030_MR3G025343</name>
</gene>
<dbReference type="SUPFAM" id="SSF53448">
    <property type="entry name" value="Nucleotide-diphospho-sugar transferases"/>
    <property type="match status" value="1"/>
</dbReference>
<comment type="similarity">
    <text evidence="3">Belongs to the glycosyltransferase 8 family.</text>
</comment>
<keyword evidence="1" id="KW-0328">Glycosyltransferase</keyword>
<dbReference type="InterPro" id="IPR002495">
    <property type="entry name" value="Glyco_trans_8"/>
</dbReference>
<evidence type="ECO:0000256" key="1">
    <source>
        <dbReference type="ARBA" id="ARBA00022676"/>
    </source>
</evidence>
<sequence length="651" mass="75323">MYVCGAIVAAQSIRMANSTRDLVILVDETISEYHRAGLEASGWKIHTIKRIRNPKAEQDAYNEWNYGKFSLWQLTDYDKIIFIDADLLILRNIDFLFEMPEISATGNNGDQGYLNEIFTWWHRIPKHMNFLKHFWEGDEQEKKEMKTRLFGADPPILYVVHYLGNKPWLCFRDYDCNWNVDILQEFASDVAHERWWRVHDAMPKNLQKFCLLRSKQKAALEWDRRQAEKGNYTDGHWKIKIKDERLKTCFEDFCFWESILWHWDFKRNPVILPSTPSGKASAFLSLTSRFGFYSEPARFTKPKKMDLIIPWNLRASAVSFPPIITTSCFFFNRPSLSPDHKFPVSFWTYPIPYIPNMSHIIAAQKRDSDAEPILKPTIVEEVSLDDEEEEALFDDFEDEASMNDIDDYFEDEDVADYTEVYVGDGGGGGGISLAGTWWDKEALRIAEEVSLSFDGDLKIYAFRTMSNSTIQVRIEKLSKKSGSPGMEDIEAFSSTYRARLDEAKLSKTVPENIWLEGRHNSAEEKRRIPGSGAVACVLDMGVNDTESNNDVSSPGVERVVRIPHELDRFKDRPMYVKYVNLEASGSLSESDGVFRLVSFDMESKCCTWGLADVRENREKAGKGRPLSKKQRDWRLDTPFDSLRLVRLYPEI</sequence>
<dbReference type="PANTHER" id="PTHR34544:SF1">
    <property type="entry name" value="OS04G0438300 PROTEIN"/>
    <property type="match status" value="1"/>
</dbReference>
<comment type="caution">
    <text evidence="5">The sequence shown here is derived from an EMBL/GenBank/DDBJ whole genome shotgun (WGS) entry which is preliminary data.</text>
</comment>
<dbReference type="Gene3D" id="3.90.550.10">
    <property type="entry name" value="Spore Coat Polysaccharide Biosynthesis Protein SpsA, Chain A"/>
    <property type="match status" value="2"/>
</dbReference>
<dbReference type="GO" id="GO:0016757">
    <property type="term" value="F:glycosyltransferase activity"/>
    <property type="evidence" value="ECO:0007669"/>
    <property type="project" value="UniProtKB-KW"/>
</dbReference>
<name>A0A6A1W9H6_9ROSI</name>
<evidence type="ECO:0000256" key="2">
    <source>
        <dbReference type="ARBA" id="ARBA00022679"/>
    </source>
</evidence>
<dbReference type="OrthoDB" id="2014201at2759"/>
<keyword evidence="2 5" id="KW-0808">Transferase</keyword>
<evidence type="ECO:0000259" key="4">
    <source>
        <dbReference type="Pfam" id="PF25498"/>
    </source>
</evidence>
<dbReference type="Pfam" id="PF01501">
    <property type="entry name" value="Glyco_transf_8"/>
    <property type="match status" value="1"/>
</dbReference>
<evidence type="ECO:0000313" key="5">
    <source>
        <dbReference type="EMBL" id="KAB1220966.1"/>
    </source>
</evidence>
<evidence type="ECO:0000313" key="6">
    <source>
        <dbReference type="Proteomes" id="UP000516437"/>
    </source>
</evidence>
<keyword evidence="6" id="KW-1185">Reference proteome</keyword>
<feature type="domain" description="DUF7912" evidence="4">
    <location>
        <begin position="559"/>
        <end position="648"/>
    </location>
</feature>
<evidence type="ECO:0000256" key="3">
    <source>
        <dbReference type="RuleBase" id="RU362027"/>
    </source>
</evidence>
<dbReference type="AlphaFoldDB" id="A0A6A1W9H6"/>
<dbReference type="Pfam" id="PF25498">
    <property type="entry name" value="DUF7912"/>
    <property type="match status" value="1"/>
</dbReference>
<accession>A0A6A1W9H6</accession>
<dbReference type="InterPro" id="IPR057234">
    <property type="entry name" value="DUF7912"/>
</dbReference>
<organism evidence="5 6">
    <name type="scientific">Morella rubra</name>
    <name type="common">Chinese bayberry</name>
    <dbReference type="NCBI Taxonomy" id="262757"/>
    <lineage>
        <taxon>Eukaryota</taxon>
        <taxon>Viridiplantae</taxon>
        <taxon>Streptophyta</taxon>
        <taxon>Embryophyta</taxon>
        <taxon>Tracheophyta</taxon>
        <taxon>Spermatophyta</taxon>
        <taxon>Magnoliopsida</taxon>
        <taxon>eudicotyledons</taxon>
        <taxon>Gunneridae</taxon>
        <taxon>Pentapetalae</taxon>
        <taxon>rosids</taxon>
        <taxon>fabids</taxon>
        <taxon>Fagales</taxon>
        <taxon>Myricaceae</taxon>
        <taxon>Morella</taxon>
    </lineage>
</organism>
<dbReference type="PANTHER" id="PTHR34544">
    <property type="entry name" value="OSJNBA0006B20.18 PROTEIN"/>
    <property type="match status" value="1"/>
</dbReference>
<dbReference type="EMBL" id="RXIC02000021">
    <property type="protein sequence ID" value="KAB1220966.1"/>
    <property type="molecule type" value="Genomic_DNA"/>
</dbReference>
<dbReference type="EC" id="2.4.1.-" evidence="3"/>
<proteinExistence type="inferred from homology"/>
<dbReference type="Proteomes" id="UP000516437">
    <property type="component" value="Chromosome 3"/>
</dbReference>